<feature type="non-terminal residue" evidence="1">
    <location>
        <position position="1"/>
    </location>
</feature>
<organism evidence="1 2">
    <name type="scientific">Mucuna pruriens</name>
    <name type="common">Velvet bean</name>
    <name type="synonym">Dolichos pruriens</name>
    <dbReference type="NCBI Taxonomy" id="157652"/>
    <lineage>
        <taxon>Eukaryota</taxon>
        <taxon>Viridiplantae</taxon>
        <taxon>Streptophyta</taxon>
        <taxon>Embryophyta</taxon>
        <taxon>Tracheophyta</taxon>
        <taxon>Spermatophyta</taxon>
        <taxon>Magnoliopsida</taxon>
        <taxon>eudicotyledons</taxon>
        <taxon>Gunneridae</taxon>
        <taxon>Pentapetalae</taxon>
        <taxon>rosids</taxon>
        <taxon>fabids</taxon>
        <taxon>Fabales</taxon>
        <taxon>Fabaceae</taxon>
        <taxon>Papilionoideae</taxon>
        <taxon>50 kb inversion clade</taxon>
        <taxon>NPAAA clade</taxon>
        <taxon>indigoferoid/millettioid clade</taxon>
        <taxon>Phaseoleae</taxon>
        <taxon>Mucuna</taxon>
    </lineage>
</organism>
<dbReference type="STRING" id="157652.A0A371HSK2"/>
<sequence length="335" mass="38453">MKKDSAACYDIESKIFNSRQGTLSITEYYKTLNELWIELDQYQGLNICKVDSIAYTGFIKRGRIFKFLHDLNSESDPIQVQILGKKKLPSLSEVFFIIRSEETRQSVMLDKGNSNTGSAMVTGKGPTKRSTFEGKPFTKSSYGEYCTYCKQSGHTKDTCYKCYGNEKVLKRMGGNKCSTQMWVNQTTSDKENYPKNNSLLLLMEIMFLLRSKKQNVVAQFSVETEFRAMTHGICEILWMKIILDDLKVKYERLIKLFLDNNSAMSIAHNPIQHNRTKHIEIDKHFIKEKLDSGLIVTTQVPTWLKVTNVFTKGLLATKFQELNGKLGMIEIHLPT</sequence>
<evidence type="ECO:0000313" key="2">
    <source>
        <dbReference type="Proteomes" id="UP000257109"/>
    </source>
</evidence>
<evidence type="ECO:0000313" key="1">
    <source>
        <dbReference type="EMBL" id="RDY05674.1"/>
    </source>
</evidence>
<dbReference type="Proteomes" id="UP000257109">
    <property type="component" value="Unassembled WGS sequence"/>
</dbReference>
<keyword evidence="2" id="KW-1185">Reference proteome</keyword>
<proteinExistence type="predicted"/>
<name>A0A371HSK2_MUCPR</name>
<protein>
    <submittedName>
        <fullName evidence="1">Copia protein</fullName>
    </submittedName>
</protein>
<dbReference type="AlphaFoldDB" id="A0A371HSK2"/>
<reference evidence="1" key="1">
    <citation type="submission" date="2018-05" db="EMBL/GenBank/DDBJ databases">
        <title>Draft genome of Mucuna pruriens seed.</title>
        <authorList>
            <person name="Nnadi N.E."/>
            <person name="Vos R."/>
            <person name="Hasami M.H."/>
            <person name="Devisetty U.K."/>
            <person name="Aguiy J.C."/>
        </authorList>
    </citation>
    <scope>NUCLEOTIDE SEQUENCE [LARGE SCALE GENOMIC DNA]</scope>
    <source>
        <strain evidence="1">JCA_2017</strain>
    </source>
</reference>
<dbReference type="PANTHER" id="PTHR34222">
    <property type="entry name" value="GAG_PRE-INTEGRS DOMAIN-CONTAINING PROTEIN"/>
    <property type="match status" value="1"/>
</dbReference>
<dbReference type="PANTHER" id="PTHR34222:SF37">
    <property type="entry name" value="RETROTRANSPOSON GAG DOMAIN-CONTAINING PROTEIN"/>
    <property type="match status" value="1"/>
</dbReference>
<dbReference type="EMBL" id="QJKJ01001834">
    <property type="protein sequence ID" value="RDY05674.1"/>
    <property type="molecule type" value="Genomic_DNA"/>
</dbReference>
<dbReference type="CDD" id="cd09272">
    <property type="entry name" value="RNase_HI_RT_Ty1"/>
    <property type="match status" value="1"/>
</dbReference>
<accession>A0A371HSK2</accession>
<gene>
    <name evidence="1" type="primary">GIP</name>
    <name evidence="1" type="ORF">CR513_10460</name>
</gene>
<dbReference type="OrthoDB" id="414945at2759"/>
<comment type="caution">
    <text evidence="1">The sequence shown here is derived from an EMBL/GenBank/DDBJ whole genome shotgun (WGS) entry which is preliminary data.</text>
</comment>